<keyword evidence="4" id="KW-1185">Reference proteome</keyword>
<keyword evidence="2" id="KW-0732">Signal</keyword>
<dbReference type="EMBL" id="CATQJA010000753">
    <property type="protein sequence ID" value="CAJ0563895.1"/>
    <property type="molecule type" value="Genomic_DNA"/>
</dbReference>
<feature type="chain" id="PRO_5041421513" evidence="2">
    <location>
        <begin position="19"/>
        <end position="883"/>
    </location>
</feature>
<sequence length="883" mass="98422">MLLKAFFLGSLLVIAAYAEEEATTAAPKEEVTSPAVVRAKRQCGCSGCSSCGQQQTQCVPVCVQQCQSACQTSQCSNQCQSSCQQQCGVAIAIPVQQQCNQCQNQCQSSCGSNMICFQTCQQNSCPQCCPQQQCCPQNNCQQPPQVIVLQQQQQNQCQSPCCNSCQSACQSQCSTPICVQGCQSSCNSQCSNSQQPIVIVVPNNDQCSSSCSNSCQQQCPTPVCVQTCQNQCQSACGCQSNNCNQQQQPIIVLQQQQNQCQNTCQSQCMNSCTTTQTVLQCQPVPADRHPVPELRLVVLVQLWLLPVRRLVLPYLSVTPTSHPLRHPQNPFANPKQNLERGSIVRPLTEAHPVVCLSSMAPFTSMLEQIPEMRARLTRHQPDAVSRSSLASSKCSCCLLPIRYVHISELLGRRAMSSKLHQMPDEAHFTPQSLPVNFEDNYEQEIKRRLHKKRKSHKKHRRHHHHRPHHRQREGLGEAPDNKLHIVENGPLSQIITEENGQTVLTHRFDYEKAKKKDDGIDDMKVERVERLNLPDYVQETKIMHKKNISPSTLAILQKLRASGALLSPAAGWPTRQMPFDRRGAPPVFGAPIRSAIPIGTSQGSQLAYMYPQKRMLLLLGVLYISYLSEAASTLRDGGDDRDLIAVQPSFMEFEDPIARRLGLLMQQETSTSAAKTTSQATISLAPRPSPTPRRKKIRHAIAFRTYWQPKMSQPRPTTPEPMPEYPLPVKDMLVPQPSTSTSRPSSTAEKPILVVENWQQPETTPAVSSPTATTDIPIRMTTRQFARIRTLVPIVQTYEDGQRFDVKMLPSSLGQFVPLAPLVGDENSRKNAVPVLKTVLRPQLIRGRLGLADRVEYVPYRYVALASRARTENARSPLQYRLP</sequence>
<evidence type="ECO:0000256" key="2">
    <source>
        <dbReference type="SAM" id="SignalP"/>
    </source>
</evidence>
<gene>
    <name evidence="3" type="ORF">MSPICULIGERA_LOCUS2597</name>
</gene>
<accession>A0AA36C8G6</accession>
<evidence type="ECO:0000256" key="1">
    <source>
        <dbReference type="SAM" id="MobiDB-lite"/>
    </source>
</evidence>
<evidence type="ECO:0000313" key="4">
    <source>
        <dbReference type="Proteomes" id="UP001177023"/>
    </source>
</evidence>
<feature type="compositionally biased region" description="Low complexity" evidence="1">
    <location>
        <begin position="668"/>
        <end position="681"/>
    </location>
</feature>
<dbReference type="AlphaFoldDB" id="A0AA36C8G6"/>
<feature type="non-terminal residue" evidence="3">
    <location>
        <position position="883"/>
    </location>
</feature>
<organism evidence="3 4">
    <name type="scientific">Mesorhabditis spiculigera</name>
    <dbReference type="NCBI Taxonomy" id="96644"/>
    <lineage>
        <taxon>Eukaryota</taxon>
        <taxon>Metazoa</taxon>
        <taxon>Ecdysozoa</taxon>
        <taxon>Nematoda</taxon>
        <taxon>Chromadorea</taxon>
        <taxon>Rhabditida</taxon>
        <taxon>Rhabditina</taxon>
        <taxon>Rhabditomorpha</taxon>
        <taxon>Rhabditoidea</taxon>
        <taxon>Rhabditidae</taxon>
        <taxon>Mesorhabditinae</taxon>
        <taxon>Mesorhabditis</taxon>
    </lineage>
</organism>
<name>A0AA36C8G6_9BILA</name>
<proteinExistence type="predicted"/>
<feature type="region of interest" description="Disordered" evidence="1">
    <location>
        <begin position="668"/>
        <end position="694"/>
    </location>
</feature>
<dbReference type="Proteomes" id="UP001177023">
    <property type="component" value="Unassembled WGS sequence"/>
</dbReference>
<feature type="compositionally biased region" description="Basic residues" evidence="1">
    <location>
        <begin position="449"/>
        <end position="471"/>
    </location>
</feature>
<feature type="compositionally biased region" description="Basic and acidic residues" evidence="1">
    <location>
        <begin position="472"/>
        <end position="481"/>
    </location>
</feature>
<comment type="caution">
    <text evidence="3">The sequence shown here is derived from an EMBL/GenBank/DDBJ whole genome shotgun (WGS) entry which is preliminary data.</text>
</comment>
<feature type="region of interest" description="Disordered" evidence="1">
    <location>
        <begin position="449"/>
        <end position="481"/>
    </location>
</feature>
<reference evidence="3" key="1">
    <citation type="submission" date="2023-06" db="EMBL/GenBank/DDBJ databases">
        <authorList>
            <person name="Delattre M."/>
        </authorList>
    </citation>
    <scope>NUCLEOTIDE SEQUENCE</scope>
    <source>
        <strain evidence="3">AF72</strain>
    </source>
</reference>
<protein>
    <submittedName>
        <fullName evidence="3">Uncharacterized protein</fullName>
    </submittedName>
</protein>
<evidence type="ECO:0000313" key="3">
    <source>
        <dbReference type="EMBL" id="CAJ0563895.1"/>
    </source>
</evidence>
<feature type="signal peptide" evidence="2">
    <location>
        <begin position="1"/>
        <end position="18"/>
    </location>
</feature>